<dbReference type="EMBL" id="AMQM01000242">
    <property type="status" value="NOT_ANNOTATED_CDS"/>
    <property type="molecule type" value="Genomic_DNA"/>
</dbReference>
<accession>T1FX64</accession>
<dbReference type="HOGENOM" id="CLU_2678065_0_0_1"/>
<dbReference type="Proteomes" id="UP000015101">
    <property type="component" value="Unassembled WGS sequence"/>
</dbReference>
<evidence type="ECO:0000313" key="3">
    <source>
        <dbReference type="Proteomes" id="UP000015101"/>
    </source>
</evidence>
<proteinExistence type="predicted"/>
<dbReference type="KEGG" id="hro:HELRODRAFT_62878"/>
<reference evidence="2" key="3">
    <citation type="submission" date="2015-06" db="UniProtKB">
        <authorList>
            <consortium name="EnsemblMetazoa"/>
        </authorList>
    </citation>
    <scope>IDENTIFICATION</scope>
</reference>
<dbReference type="AlphaFoldDB" id="T1FX64"/>
<reference evidence="3" key="1">
    <citation type="submission" date="2012-12" db="EMBL/GenBank/DDBJ databases">
        <authorList>
            <person name="Hellsten U."/>
            <person name="Grimwood J."/>
            <person name="Chapman J.A."/>
            <person name="Shapiro H."/>
            <person name="Aerts A."/>
            <person name="Otillar R.P."/>
            <person name="Terry A.Y."/>
            <person name="Boore J.L."/>
            <person name="Simakov O."/>
            <person name="Marletaz F."/>
            <person name="Cho S.-J."/>
            <person name="Edsinger-Gonzales E."/>
            <person name="Havlak P."/>
            <person name="Kuo D.-H."/>
            <person name="Larsson T."/>
            <person name="Lv J."/>
            <person name="Arendt D."/>
            <person name="Savage R."/>
            <person name="Osoegawa K."/>
            <person name="de Jong P."/>
            <person name="Lindberg D.R."/>
            <person name="Seaver E.C."/>
            <person name="Weisblat D.A."/>
            <person name="Putnam N.H."/>
            <person name="Grigoriev I.V."/>
            <person name="Rokhsar D.S."/>
        </authorList>
    </citation>
    <scope>NUCLEOTIDE SEQUENCE</scope>
</reference>
<organism evidence="2 3">
    <name type="scientific">Helobdella robusta</name>
    <name type="common">Californian leech</name>
    <dbReference type="NCBI Taxonomy" id="6412"/>
    <lineage>
        <taxon>Eukaryota</taxon>
        <taxon>Metazoa</taxon>
        <taxon>Spiralia</taxon>
        <taxon>Lophotrochozoa</taxon>
        <taxon>Annelida</taxon>
        <taxon>Clitellata</taxon>
        <taxon>Hirudinea</taxon>
        <taxon>Rhynchobdellida</taxon>
        <taxon>Glossiphoniidae</taxon>
        <taxon>Helobdella</taxon>
    </lineage>
</organism>
<dbReference type="EnsemblMetazoa" id="HelroT62878">
    <property type="protein sequence ID" value="HelroP62878"/>
    <property type="gene ID" value="HelroG62878"/>
</dbReference>
<dbReference type="EMBL" id="KB095811">
    <property type="protein sequence ID" value="ESO12811.1"/>
    <property type="molecule type" value="Genomic_DNA"/>
</dbReference>
<dbReference type="OrthoDB" id="6080649at2759"/>
<protein>
    <submittedName>
        <fullName evidence="1 2">Uncharacterized protein</fullName>
    </submittedName>
</protein>
<reference evidence="1 3" key="2">
    <citation type="journal article" date="2013" name="Nature">
        <title>Insights into bilaterian evolution from three spiralian genomes.</title>
        <authorList>
            <person name="Simakov O."/>
            <person name="Marletaz F."/>
            <person name="Cho S.J."/>
            <person name="Edsinger-Gonzales E."/>
            <person name="Havlak P."/>
            <person name="Hellsten U."/>
            <person name="Kuo D.H."/>
            <person name="Larsson T."/>
            <person name="Lv J."/>
            <person name="Arendt D."/>
            <person name="Savage R."/>
            <person name="Osoegawa K."/>
            <person name="de Jong P."/>
            <person name="Grimwood J."/>
            <person name="Chapman J.A."/>
            <person name="Shapiro H."/>
            <person name="Aerts A."/>
            <person name="Otillar R.P."/>
            <person name="Terry A.Y."/>
            <person name="Boore J.L."/>
            <person name="Grigoriev I.V."/>
            <person name="Lindberg D.R."/>
            <person name="Seaver E.C."/>
            <person name="Weisblat D.A."/>
            <person name="Putnam N.H."/>
            <person name="Rokhsar D.S."/>
        </authorList>
    </citation>
    <scope>NUCLEOTIDE SEQUENCE</scope>
</reference>
<keyword evidence="3" id="KW-1185">Reference proteome</keyword>
<sequence>KNLDVLFEFEMKFHKHVYTTINKFNSILGLINRHFKNLFRDSFVTLSKSLVRSKIEYAACVWSLWSWTDKHTNAI</sequence>
<evidence type="ECO:0000313" key="1">
    <source>
        <dbReference type="EMBL" id="ESO12811.1"/>
    </source>
</evidence>
<dbReference type="RefSeq" id="XP_009009531.1">
    <property type="nucleotide sequence ID" value="XM_009011283.1"/>
</dbReference>
<gene>
    <name evidence="2" type="primary">20213412</name>
    <name evidence="1" type="ORF">HELRODRAFT_62878</name>
</gene>
<name>T1FX64_HELRO</name>
<dbReference type="GeneID" id="20213412"/>
<dbReference type="InParanoid" id="T1FX64"/>
<evidence type="ECO:0000313" key="2">
    <source>
        <dbReference type="EnsemblMetazoa" id="HelroP62878"/>
    </source>
</evidence>
<dbReference type="CTD" id="20213412"/>